<dbReference type="AlphaFoldDB" id="A0A1B6MMG4"/>
<sequence>GRQVLGVGGGLLQEREPVDMSGGCTSRLEAVPFDVQGWCRGFPHRVLRLVDPFDVQGWCRGCPHRVLQLVDKANVCQKTPENVCQKTLENVCQKTLENVCQKTLENVCQKT</sequence>
<gene>
    <name evidence="1" type="ORF">g.34645</name>
</gene>
<accession>A0A1B6MMG4</accession>
<protein>
    <submittedName>
        <fullName evidence="1">Uncharacterized protein</fullName>
    </submittedName>
</protein>
<feature type="non-terminal residue" evidence="1">
    <location>
        <position position="111"/>
    </location>
</feature>
<dbReference type="EMBL" id="GEBQ01002840">
    <property type="protein sequence ID" value="JAT37137.1"/>
    <property type="molecule type" value="Transcribed_RNA"/>
</dbReference>
<evidence type="ECO:0000313" key="1">
    <source>
        <dbReference type="EMBL" id="JAT37137.1"/>
    </source>
</evidence>
<feature type="non-terminal residue" evidence="1">
    <location>
        <position position="1"/>
    </location>
</feature>
<reference evidence="1" key="1">
    <citation type="submission" date="2015-11" db="EMBL/GenBank/DDBJ databases">
        <title>De novo transcriptome assembly of four potential Pierce s Disease insect vectors from Arizona vineyards.</title>
        <authorList>
            <person name="Tassone E.E."/>
        </authorList>
    </citation>
    <scope>NUCLEOTIDE SEQUENCE</scope>
</reference>
<organism evidence="1">
    <name type="scientific">Graphocephala atropunctata</name>
    <dbReference type="NCBI Taxonomy" id="36148"/>
    <lineage>
        <taxon>Eukaryota</taxon>
        <taxon>Metazoa</taxon>
        <taxon>Ecdysozoa</taxon>
        <taxon>Arthropoda</taxon>
        <taxon>Hexapoda</taxon>
        <taxon>Insecta</taxon>
        <taxon>Pterygota</taxon>
        <taxon>Neoptera</taxon>
        <taxon>Paraneoptera</taxon>
        <taxon>Hemiptera</taxon>
        <taxon>Auchenorrhyncha</taxon>
        <taxon>Membracoidea</taxon>
        <taxon>Cicadellidae</taxon>
        <taxon>Cicadellinae</taxon>
        <taxon>Cicadellini</taxon>
        <taxon>Graphocephala</taxon>
    </lineage>
</organism>
<name>A0A1B6MMG4_9HEMI</name>
<proteinExistence type="predicted"/>